<gene>
    <name evidence="2" type="ORF">LEMA_P105850.1</name>
</gene>
<name>E5A1J0_LEPMJ</name>
<reference evidence="3" key="1">
    <citation type="journal article" date="2011" name="Nat. Commun.">
        <title>Effector diversification within compartments of the Leptosphaeria maculans genome affected by Repeat-Induced Point mutations.</title>
        <authorList>
            <person name="Rouxel T."/>
            <person name="Grandaubert J."/>
            <person name="Hane J.K."/>
            <person name="Hoede C."/>
            <person name="van de Wouw A.P."/>
            <person name="Couloux A."/>
            <person name="Dominguez V."/>
            <person name="Anthouard V."/>
            <person name="Bally P."/>
            <person name="Bourras S."/>
            <person name="Cozijnsen A.J."/>
            <person name="Ciuffetti L.M."/>
            <person name="Degrave A."/>
            <person name="Dilmaghani A."/>
            <person name="Duret L."/>
            <person name="Fudal I."/>
            <person name="Goodwin S.B."/>
            <person name="Gout L."/>
            <person name="Glaser N."/>
            <person name="Linglin J."/>
            <person name="Kema G.H.J."/>
            <person name="Lapalu N."/>
            <person name="Lawrence C.B."/>
            <person name="May K."/>
            <person name="Meyer M."/>
            <person name="Ollivier B."/>
            <person name="Poulain J."/>
            <person name="Schoch C.L."/>
            <person name="Simon A."/>
            <person name="Spatafora J.W."/>
            <person name="Stachowiak A."/>
            <person name="Turgeon B.G."/>
            <person name="Tyler B.M."/>
            <person name="Vincent D."/>
            <person name="Weissenbach J."/>
            <person name="Amselem J."/>
            <person name="Quesneville H."/>
            <person name="Oliver R.P."/>
            <person name="Wincker P."/>
            <person name="Balesdent M.-H."/>
            <person name="Howlett B.J."/>
        </authorList>
    </citation>
    <scope>NUCLEOTIDE SEQUENCE [LARGE SCALE GENOMIC DNA]</scope>
    <source>
        <strain evidence="3">JN3 / isolate v23.1.3 / race Av1-4-5-6-7-8</strain>
    </source>
</reference>
<evidence type="ECO:0000256" key="1">
    <source>
        <dbReference type="SAM" id="MobiDB-lite"/>
    </source>
</evidence>
<accession>E5A1J0</accession>
<proteinExistence type="predicted"/>
<dbReference type="InParanoid" id="E5A1J0"/>
<dbReference type="AlphaFoldDB" id="E5A1J0"/>
<organism evidence="3">
    <name type="scientific">Leptosphaeria maculans (strain JN3 / isolate v23.1.3 / race Av1-4-5-6-7-8)</name>
    <name type="common">Blackleg fungus</name>
    <name type="synonym">Phoma lingam</name>
    <dbReference type="NCBI Taxonomy" id="985895"/>
    <lineage>
        <taxon>Eukaryota</taxon>
        <taxon>Fungi</taxon>
        <taxon>Dikarya</taxon>
        <taxon>Ascomycota</taxon>
        <taxon>Pezizomycotina</taxon>
        <taxon>Dothideomycetes</taxon>
        <taxon>Pleosporomycetidae</taxon>
        <taxon>Pleosporales</taxon>
        <taxon>Pleosporineae</taxon>
        <taxon>Leptosphaeriaceae</taxon>
        <taxon>Plenodomus</taxon>
        <taxon>Plenodomus lingam/Leptosphaeria maculans species complex</taxon>
    </lineage>
</organism>
<evidence type="ECO:0000313" key="3">
    <source>
        <dbReference type="Proteomes" id="UP000002668"/>
    </source>
</evidence>
<dbReference type="VEuPathDB" id="FungiDB:LEMA_P105850.1"/>
<sequence length="53" mass="6161">MHQKTNLQKEALSSLTKHTQHTQDVKNPRRAQSRPAPFYTRATTWGGLRLPYI</sequence>
<dbReference type="Proteomes" id="UP000002668">
    <property type="component" value="Genome"/>
</dbReference>
<feature type="region of interest" description="Disordered" evidence="1">
    <location>
        <begin position="1"/>
        <end position="38"/>
    </location>
</feature>
<feature type="compositionally biased region" description="Polar residues" evidence="1">
    <location>
        <begin position="1"/>
        <end position="17"/>
    </location>
</feature>
<protein>
    <submittedName>
        <fullName evidence="2">Predicted protein</fullName>
    </submittedName>
</protein>
<evidence type="ECO:0000313" key="2">
    <source>
        <dbReference type="EMBL" id="CBX97454.1"/>
    </source>
</evidence>
<dbReference type="HOGENOM" id="CLU_3069146_0_0_1"/>
<keyword evidence="3" id="KW-1185">Reference proteome</keyword>
<dbReference type="EMBL" id="FP929131">
    <property type="protein sequence ID" value="CBX97454.1"/>
    <property type="molecule type" value="Genomic_DNA"/>
</dbReference>